<dbReference type="AlphaFoldDB" id="A0A0F9FH88"/>
<accession>A0A0F9FH88</accession>
<evidence type="ECO:0000256" key="1">
    <source>
        <dbReference type="ARBA" id="ARBA00004141"/>
    </source>
</evidence>
<protein>
    <recommendedName>
        <fullName evidence="6">Membrane insertase YidC/Oxa/ALB C-terminal domain-containing protein</fullName>
    </recommendedName>
</protein>
<sequence length="107" mass="12166">MISIIVGIVGAFFIMGLGPAWNTLFITPLVNALLLLTNIVAGQFGLAIILFTVLLRLVTLPFTLRQLQSTKAMQEMQPRMQELQKKYKDPKRRQQETMKLYKETGIN</sequence>
<reference evidence="7" key="1">
    <citation type="journal article" date="2015" name="Nature">
        <title>Complex archaea that bridge the gap between prokaryotes and eukaryotes.</title>
        <authorList>
            <person name="Spang A."/>
            <person name="Saw J.H."/>
            <person name="Jorgensen S.L."/>
            <person name="Zaremba-Niedzwiedzka K."/>
            <person name="Martijn J."/>
            <person name="Lind A.E."/>
            <person name="van Eijk R."/>
            <person name="Schleper C."/>
            <person name="Guy L."/>
            <person name="Ettema T.J."/>
        </authorList>
    </citation>
    <scope>NUCLEOTIDE SEQUENCE</scope>
</reference>
<keyword evidence="4 5" id="KW-0472">Membrane</keyword>
<dbReference type="GO" id="GO:0032977">
    <property type="term" value="F:membrane insertase activity"/>
    <property type="evidence" value="ECO:0007669"/>
    <property type="project" value="InterPro"/>
</dbReference>
<comment type="subcellular location">
    <subcellularLocation>
        <location evidence="1">Membrane</location>
        <topology evidence="1">Multi-pass membrane protein</topology>
    </subcellularLocation>
</comment>
<feature type="transmembrane region" description="Helical" evidence="5">
    <location>
        <begin position="44"/>
        <end position="64"/>
    </location>
</feature>
<dbReference type="InterPro" id="IPR001708">
    <property type="entry name" value="YidC/ALB3/OXA1/COX18"/>
</dbReference>
<feature type="domain" description="Membrane insertase YidC/Oxa/ALB C-terminal" evidence="6">
    <location>
        <begin position="44"/>
        <end position="107"/>
    </location>
</feature>
<evidence type="ECO:0000256" key="5">
    <source>
        <dbReference type="SAM" id="Phobius"/>
    </source>
</evidence>
<evidence type="ECO:0000256" key="2">
    <source>
        <dbReference type="ARBA" id="ARBA00022692"/>
    </source>
</evidence>
<dbReference type="Pfam" id="PF02096">
    <property type="entry name" value="60KD_IMP"/>
    <property type="match status" value="1"/>
</dbReference>
<dbReference type="GO" id="GO:0051205">
    <property type="term" value="P:protein insertion into membrane"/>
    <property type="evidence" value="ECO:0007669"/>
    <property type="project" value="TreeGrafter"/>
</dbReference>
<evidence type="ECO:0000256" key="4">
    <source>
        <dbReference type="ARBA" id="ARBA00023136"/>
    </source>
</evidence>
<dbReference type="PANTHER" id="PTHR12428:SF65">
    <property type="entry name" value="CYTOCHROME C OXIDASE ASSEMBLY PROTEIN COX18, MITOCHONDRIAL"/>
    <property type="match status" value="1"/>
</dbReference>
<organism evidence="7">
    <name type="scientific">marine sediment metagenome</name>
    <dbReference type="NCBI Taxonomy" id="412755"/>
    <lineage>
        <taxon>unclassified sequences</taxon>
        <taxon>metagenomes</taxon>
        <taxon>ecological metagenomes</taxon>
    </lineage>
</organism>
<dbReference type="EMBL" id="LAZR01032581">
    <property type="protein sequence ID" value="KKL50482.1"/>
    <property type="molecule type" value="Genomic_DNA"/>
</dbReference>
<evidence type="ECO:0000259" key="6">
    <source>
        <dbReference type="Pfam" id="PF02096"/>
    </source>
</evidence>
<keyword evidence="2 5" id="KW-0812">Transmembrane</keyword>
<dbReference type="GO" id="GO:0005886">
    <property type="term" value="C:plasma membrane"/>
    <property type="evidence" value="ECO:0007669"/>
    <property type="project" value="TreeGrafter"/>
</dbReference>
<comment type="caution">
    <text evidence="7">The sequence shown here is derived from an EMBL/GenBank/DDBJ whole genome shotgun (WGS) entry which is preliminary data.</text>
</comment>
<gene>
    <name evidence="7" type="ORF">LCGC14_2305070</name>
</gene>
<evidence type="ECO:0000313" key="7">
    <source>
        <dbReference type="EMBL" id="KKL50482.1"/>
    </source>
</evidence>
<dbReference type="PANTHER" id="PTHR12428">
    <property type="entry name" value="OXA1"/>
    <property type="match status" value="1"/>
</dbReference>
<evidence type="ECO:0000256" key="3">
    <source>
        <dbReference type="ARBA" id="ARBA00022989"/>
    </source>
</evidence>
<name>A0A0F9FH88_9ZZZZ</name>
<keyword evidence="3 5" id="KW-1133">Transmembrane helix</keyword>
<feature type="non-terminal residue" evidence="7">
    <location>
        <position position="107"/>
    </location>
</feature>
<dbReference type="InterPro" id="IPR028055">
    <property type="entry name" value="YidC/Oxa/ALB_C"/>
</dbReference>
<proteinExistence type="predicted"/>